<organism evidence="2 3">
    <name type="scientific">Antricoccus suffuscus</name>
    <dbReference type="NCBI Taxonomy" id="1629062"/>
    <lineage>
        <taxon>Bacteria</taxon>
        <taxon>Bacillati</taxon>
        <taxon>Actinomycetota</taxon>
        <taxon>Actinomycetes</taxon>
        <taxon>Geodermatophilales</taxon>
        <taxon>Antricoccaceae</taxon>
        <taxon>Antricoccus</taxon>
    </lineage>
</organism>
<feature type="compositionally biased region" description="Polar residues" evidence="1">
    <location>
        <begin position="1"/>
        <end position="11"/>
    </location>
</feature>
<evidence type="ECO:0000313" key="3">
    <source>
        <dbReference type="Proteomes" id="UP000237752"/>
    </source>
</evidence>
<sequence>MHADSGSSISPCASLEGAHEHPQTAAAETERRGARVRRLLVDSPTSVGARARARRWMLLQRNFPGLGGMRVLDLGGTLEWWRRAPLRPAQVITVNLEDQDSGSDRSLRHVTGDACTAREVLDAAGLSREFDLVFSNSLIEHVGGHARRAELAHQIQDLAPNHWIQTPYRYFPVEPHWLFPGMQFLPMAARSRIALSWPLTHTRAKTLAEARDGAMWTELIGLTEIRSYFPDSEIAIERFLGIPKSLIAIKA</sequence>
<accession>A0A2T1A1J9</accession>
<dbReference type="InterPro" id="IPR029063">
    <property type="entry name" value="SAM-dependent_MTases_sf"/>
</dbReference>
<feature type="region of interest" description="Disordered" evidence="1">
    <location>
        <begin position="1"/>
        <end position="32"/>
    </location>
</feature>
<keyword evidence="3" id="KW-1185">Reference proteome</keyword>
<reference evidence="2 3" key="1">
    <citation type="submission" date="2018-03" db="EMBL/GenBank/DDBJ databases">
        <title>Genomic Encyclopedia of Archaeal and Bacterial Type Strains, Phase II (KMG-II): from individual species to whole genera.</title>
        <authorList>
            <person name="Goeker M."/>
        </authorList>
    </citation>
    <scope>NUCLEOTIDE SEQUENCE [LARGE SCALE GENOMIC DNA]</scope>
    <source>
        <strain evidence="2 3">DSM 100065</strain>
    </source>
</reference>
<comment type="caution">
    <text evidence="2">The sequence shown here is derived from an EMBL/GenBank/DDBJ whole genome shotgun (WGS) entry which is preliminary data.</text>
</comment>
<proteinExistence type="predicted"/>
<dbReference type="EMBL" id="PVUE01000005">
    <property type="protein sequence ID" value="PRZ42481.1"/>
    <property type="molecule type" value="Genomic_DNA"/>
</dbReference>
<protein>
    <recommendedName>
        <fullName evidence="4">Methyltransferase family protein</fullName>
    </recommendedName>
</protein>
<evidence type="ECO:0008006" key="4">
    <source>
        <dbReference type="Google" id="ProtNLM"/>
    </source>
</evidence>
<dbReference type="Proteomes" id="UP000237752">
    <property type="component" value="Unassembled WGS sequence"/>
</dbReference>
<dbReference type="SUPFAM" id="SSF53335">
    <property type="entry name" value="S-adenosyl-L-methionine-dependent methyltransferases"/>
    <property type="match status" value="1"/>
</dbReference>
<evidence type="ECO:0000256" key="1">
    <source>
        <dbReference type="SAM" id="MobiDB-lite"/>
    </source>
</evidence>
<feature type="compositionally biased region" description="Basic and acidic residues" evidence="1">
    <location>
        <begin position="17"/>
        <end position="32"/>
    </location>
</feature>
<name>A0A2T1A1J9_9ACTN</name>
<evidence type="ECO:0000313" key="2">
    <source>
        <dbReference type="EMBL" id="PRZ42481.1"/>
    </source>
</evidence>
<dbReference type="AlphaFoldDB" id="A0A2T1A1J9"/>
<gene>
    <name evidence="2" type="ORF">CLV47_105103</name>
</gene>